<organism evidence="1 2">
    <name type="scientific">Trichinella papuae</name>
    <dbReference type="NCBI Taxonomy" id="268474"/>
    <lineage>
        <taxon>Eukaryota</taxon>
        <taxon>Metazoa</taxon>
        <taxon>Ecdysozoa</taxon>
        <taxon>Nematoda</taxon>
        <taxon>Enoplea</taxon>
        <taxon>Dorylaimia</taxon>
        <taxon>Trichinellida</taxon>
        <taxon>Trichinellidae</taxon>
        <taxon>Trichinella</taxon>
    </lineage>
</organism>
<name>A0A0V1N1L5_9BILA</name>
<gene>
    <name evidence="1" type="ORF">T10_12000</name>
</gene>
<accession>A0A0V1N1L5</accession>
<keyword evidence="2" id="KW-1185">Reference proteome</keyword>
<proteinExistence type="predicted"/>
<dbReference type="AlphaFoldDB" id="A0A0V1N1L5"/>
<dbReference type="EMBL" id="JYDO01000016">
    <property type="protein sequence ID" value="KRZ77942.1"/>
    <property type="molecule type" value="Genomic_DNA"/>
</dbReference>
<comment type="caution">
    <text evidence="1">The sequence shown here is derived from an EMBL/GenBank/DDBJ whole genome shotgun (WGS) entry which is preliminary data.</text>
</comment>
<protein>
    <submittedName>
        <fullName evidence="1">Uncharacterized protein</fullName>
    </submittedName>
</protein>
<evidence type="ECO:0000313" key="1">
    <source>
        <dbReference type="EMBL" id="KRZ77942.1"/>
    </source>
</evidence>
<dbReference type="Proteomes" id="UP000054843">
    <property type="component" value="Unassembled WGS sequence"/>
</dbReference>
<sequence>MLCPHIQGTYYRQDLIQDVGQTYIIRWELSNTLEKGNFLLYESLNTFRSNVKEQLYPSVRQNTYSFAIFLTYGEYAFIRNCSHFLSHQMNWKTQFKHKKNDKWSTAEAVQLRLAMATTKS</sequence>
<reference evidence="1 2" key="1">
    <citation type="submission" date="2015-01" db="EMBL/GenBank/DDBJ databases">
        <title>Evolution of Trichinella species and genotypes.</title>
        <authorList>
            <person name="Korhonen P.K."/>
            <person name="Edoardo P."/>
            <person name="Giuseppe L.R."/>
            <person name="Gasser R.B."/>
        </authorList>
    </citation>
    <scope>NUCLEOTIDE SEQUENCE [LARGE SCALE GENOMIC DNA]</scope>
    <source>
        <strain evidence="1">ISS1980</strain>
    </source>
</reference>
<evidence type="ECO:0000313" key="2">
    <source>
        <dbReference type="Proteomes" id="UP000054843"/>
    </source>
</evidence>